<evidence type="ECO:0000313" key="1">
    <source>
        <dbReference type="EMBL" id="MCP3423343.1"/>
    </source>
</evidence>
<reference evidence="1 2" key="1">
    <citation type="submission" date="2022-06" db="EMBL/GenBank/DDBJ databases">
        <authorList>
            <person name="So Y."/>
        </authorList>
    </citation>
    <scope>NUCLEOTIDE SEQUENCE [LARGE SCALE GENOMIC DNA]</scope>
    <source>
        <strain evidence="1 2">STR3</strain>
    </source>
</reference>
<proteinExistence type="predicted"/>
<dbReference type="RefSeq" id="WP_254182537.1">
    <property type="nucleotide sequence ID" value="NZ_JANARS010000007.1"/>
</dbReference>
<dbReference type="EMBL" id="JANARS010000007">
    <property type="protein sequence ID" value="MCP3423343.1"/>
    <property type="molecule type" value="Genomic_DNA"/>
</dbReference>
<keyword evidence="2" id="KW-1185">Reference proteome</keyword>
<dbReference type="Proteomes" id="UP001204524">
    <property type="component" value="Unassembled WGS sequence"/>
</dbReference>
<accession>A0ABT1KZZ6</accession>
<evidence type="ECO:0008006" key="3">
    <source>
        <dbReference type="Google" id="ProtNLM"/>
    </source>
</evidence>
<gene>
    <name evidence="1" type="ORF">NCI01_16190</name>
</gene>
<evidence type="ECO:0000313" key="2">
    <source>
        <dbReference type="Proteomes" id="UP001204524"/>
    </source>
</evidence>
<sequence>MTGLVTLTLGTLVLVAALGLVLHLGELGRLVRRVRDRISPPPPAPSTPAIEDLAAHLRRVRREVLAPAPGTPMARRRGTLAAYDDLLALAARALGTPDLLTGMREGADRDAERLRLEHLLRGAGLVLDQPRSDRR</sequence>
<protein>
    <recommendedName>
        <fullName evidence="3">DUF4129 domain-containing protein</fullName>
    </recommendedName>
</protein>
<organism evidence="1 2">
    <name type="scientific">Nocardioides pinisoli</name>
    <dbReference type="NCBI Taxonomy" id="2950279"/>
    <lineage>
        <taxon>Bacteria</taxon>
        <taxon>Bacillati</taxon>
        <taxon>Actinomycetota</taxon>
        <taxon>Actinomycetes</taxon>
        <taxon>Propionibacteriales</taxon>
        <taxon>Nocardioidaceae</taxon>
        <taxon>Nocardioides</taxon>
    </lineage>
</organism>
<comment type="caution">
    <text evidence="1">The sequence shown here is derived from an EMBL/GenBank/DDBJ whole genome shotgun (WGS) entry which is preliminary data.</text>
</comment>
<name>A0ABT1KZZ6_9ACTN</name>